<dbReference type="AlphaFoldDB" id="A0A8D8RMK8"/>
<proteinExistence type="predicted"/>
<reference evidence="1" key="1">
    <citation type="submission" date="2021-05" db="EMBL/GenBank/DDBJ databases">
        <authorList>
            <person name="Alioto T."/>
            <person name="Alioto T."/>
            <person name="Gomez Garrido J."/>
        </authorList>
    </citation>
    <scope>NUCLEOTIDE SEQUENCE</scope>
</reference>
<dbReference type="EMBL" id="HBUF01176948">
    <property type="protein sequence ID" value="CAG6654218.1"/>
    <property type="molecule type" value="Transcribed_RNA"/>
</dbReference>
<protein>
    <submittedName>
        <fullName evidence="1">Uncharacterized protein</fullName>
    </submittedName>
</protein>
<evidence type="ECO:0000313" key="1">
    <source>
        <dbReference type="EMBL" id="CAG6654218.1"/>
    </source>
</evidence>
<organism evidence="1">
    <name type="scientific">Cacopsylla melanoneura</name>
    <dbReference type="NCBI Taxonomy" id="428564"/>
    <lineage>
        <taxon>Eukaryota</taxon>
        <taxon>Metazoa</taxon>
        <taxon>Ecdysozoa</taxon>
        <taxon>Arthropoda</taxon>
        <taxon>Hexapoda</taxon>
        <taxon>Insecta</taxon>
        <taxon>Pterygota</taxon>
        <taxon>Neoptera</taxon>
        <taxon>Paraneoptera</taxon>
        <taxon>Hemiptera</taxon>
        <taxon>Sternorrhyncha</taxon>
        <taxon>Psylloidea</taxon>
        <taxon>Psyllidae</taxon>
        <taxon>Psyllinae</taxon>
        <taxon>Cacopsylla</taxon>
    </lineage>
</organism>
<name>A0A8D8RMK8_9HEMI</name>
<sequence>MGILAMFERKFRKIFLANFQNIFLFLPPSFLPSFNFPRISFPNQGEGGKEGTREGIHWFLGRMTSCILCLSRRSGVGNSWEGEFLFSEGSAGEGFGRFGV</sequence>
<accession>A0A8D8RMK8</accession>